<dbReference type="AlphaFoldDB" id="A0AAU2JI71"/>
<accession>A0AAU2JI71</accession>
<feature type="region of interest" description="Disordered" evidence="1">
    <location>
        <begin position="40"/>
        <end position="68"/>
    </location>
</feature>
<evidence type="ECO:0000256" key="1">
    <source>
        <dbReference type="SAM" id="MobiDB-lite"/>
    </source>
</evidence>
<gene>
    <name evidence="2" type="ORF">OG327_03250</name>
</gene>
<dbReference type="EMBL" id="CP108264">
    <property type="protein sequence ID" value="WTU72429.1"/>
    <property type="molecule type" value="Genomic_DNA"/>
</dbReference>
<protein>
    <submittedName>
        <fullName evidence="2">Uncharacterized protein</fullName>
    </submittedName>
</protein>
<organism evidence="2">
    <name type="scientific">Streptomyces sp. NBC_00049</name>
    <dbReference type="NCBI Taxonomy" id="2903617"/>
    <lineage>
        <taxon>Bacteria</taxon>
        <taxon>Bacillati</taxon>
        <taxon>Actinomycetota</taxon>
        <taxon>Actinomycetes</taxon>
        <taxon>Kitasatosporales</taxon>
        <taxon>Streptomycetaceae</taxon>
        <taxon>Streptomyces</taxon>
    </lineage>
</organism>
<proteinExistence type="predicted"/>
<reference evidence="2" key="1">
    <citation type="submission" date="2022-10" db="EMBL/GenBank/DDBJ databases">
        <title>The complete genomes of actinobacterial strains from the NBC collection.</title>
        <authorList>
            <person name="Joergensen T.S."/>
            <person name="Alvarez Arevalo M."/>
            <person name="Sterndorff E.B."/>
            <person name="Faurdal D."/>
            <person name="Vuksanovic O."/>
            <person name="Mourched A.-S."/>
            <person name="Charusanti P."/>
            <person name="Shaw S."/>
            <person name="Blin K."/>
            <person name="Weber T."/>
        </authorList>
    </citation>
    <scope>NUCLEOTIDE SEQUENCE</scope>
    <source>
        <strain evidence="2">NBC_00049</strain>
    </source>
</reference>
<evidence type="ECO:0000313" key="2">
    <source>
        <dbReference type="EMBL" id="WTU72429.1"/>
    </source>
</evidence>
<name>A0AAU2JI71_9ACTN</name>
<sequence length="68" mass="7082">MPWRAWGAGGGEVLLEGVLGCVPDDPEFLGLGRAFAGPAPGPARTALIRQPPAERERPRDLPGVAVLP</sequence>